<keyword evidence="6" id="KW-0963">Cytoplasm</keyword>
<keyword evidence="4 6" id="KW-0368">Histidine biosynthesis</keyword>
<keyword evidence="3 6" id="KW-0028">Amino-acid biosynthesis</keyword>
<dbReference type="EMBL" id="JALBUR010000001">
    <property type="protein sequence ID" value="MDX8418535.1"/>
    <property type="molecule type" value="Genomic_DNA"/>
</dbReference>
<dbReference type="InterPro" id="IPR020568">
    <property type="entry name" value="Ribosomal_Su5_D2-typ_SF"/>
</dbReference>
<comment type="catalytic activity">
    <reaction evidence="6 7">
        <text>D-erythro-1-(imidazol-4-yl)glycerol 3-phosphate = 3-(imidazol-4-yl)-2-oxopropyl phosphate + H2O</text>
        <dbReference type="Rhea" id="RHEA:11040"/>
        <dbReference type="ChEBI" id="CHEBI:15377"/>
        <dbReference type="ChEBI" id="CHEBI:57766"/>
        <dbReference type="ChEBI" id="CHEBI:58278"/>
        <dbReference type="EC" id="4.2.1.19"/>
    </reaction>
</comment>
<reference evidence="8 9" key="1">
    <citation type="submission" date="2022-03" db="EMBL/GenBank/DDBJ databases">
        <title>Novel taxa within the pig intestine.</title>
        <authorList>
            <person name="Wylensek D."/>
            <person name="Bishof K."/>
            <person name="Afrizal A."/>
            <person name="Clavel T."/>
        </authorList>
    </citation>
    <scope>NUCLEOTIDE SEQUENCE [LARGE SCALE GENOMIC DNA]</scope>
    <source>
        <strain evidence="8 9">CLA-KB-P133</strain>
    </source>
</reference>
<dbReference type="PANTHER" id="PTHR23133:SF2">
    <property type="entry name" value="IMIDAZOLEGLYCEROL-PHOSPHATE DEHYDRATASE"/>
    <property type="match status" value="1"/>
</dbReference>
<evidence type="ECO:0000256" key="5">
    <source>
        <dbReference type="ARBA" id="ARBA00023239"/>
    </source>
</evidence>
<evidence type="ECO:0000256" key="1">
    <source>
        <dbReference type="ARBA" id="ARBA00005047"/>
    </source>
</evidence>
<accession>A0AB35TZK2</accession>
<keyword evidence="5 6" id="KW-0456">Lyase</keyword>
<comment type="subcellular location">
    <subcellularLocation>
        <location evidence="6 7">Cytoplasm</location>
    </subcellularLocation>
</comment>
<dbReference type="GO" id="GO:0005737">
    <property type="term" value="C:cytoplasm"/>
    <property type="evidence" value="ECO:0007669"/>
    <property type="project" value="UniProtKB-SubCell"/>
</dbReference>
<evidence type="ECO:0000256" key="6">
    <source>
        <dbReference type="HAMAP-Rule" id="MF_00076"/>
    </source>
</evidence>
<comment type="similarity">
    <text evidence="6 7">Belongs to the imidazoleglycerol-phosphate dehydratase family.</text>
</comment>
<dbReference type="InterPro" id="IPR020565">
    <property type="entry name" value="ImidazoleglycerP_deHydtase_CS"/>
</dbReference>
<dbReference type="InterPro" id="IPR038494">
    <property type="entry name" value="IGPD_sf"/>
</dbReference>
<dbReference type="PANTHER" id="PTHR23133">
    <property type="entry name" value="IMIDAZOLEGLYCEROL-PHOSPHATE DEHYDRATASE HIS7"/>
    <property type="match status" value="1"/>
</dbReference>
<comment type="caution">
    <text evidence="8">The sequence shown here is derived from an EMBL/GenBank/DDBJ whole genome shotgun (WGS) entry which is preliminary data.</text>
</comment>
<dbReference type="RefSeq" id="WP_277635357.1">
    <property type="nucleotide sequence ID" value="NZ_JALBUR010000001.1"/>
</dbReference>
<keyword evidence="9" id="KW-1185">Reference proteome</keyword>
<evidence type="ECO:0000256" key="4">
    <source>
        <dbReference type="ARBA" id="ARBA00023102"/>
    </source>
</evidence>
<dbReference type="Pfam" id="PF00475">
    <property type="entry name" value="IGPD"/>
    <property type="match status" value="1"/>
</dbReference>
<dbReference type="GO" id="GO:0000105">
    <property type="term" value="P:L-histidine biosynthetic process"/>
    <property type="evidence" value="ECO:0007669"/>
    <property type="project" value="UniProtKB-UniRule"/>
</dbReference>
<protein>
    <recommendedName>
        <fullName evidence="2 6">Imidazoleglycerol-phosphate dehydratase</fullName>
        <shortName evidence="6">IGPD</shortName>
        <ecNumber evidence="6 7">4.2.1.19</ecNumber>
    </recommendedName>
</protein>
<dbReference type="Proteomes" id="UP001286174">
    <property type="component" value="Unassembled WGS sequence"/>
</dbReference>
<dbReference type="NCBIfam" id="NF002114">
    <property type="entry name" value="PRK00951.2-4"/>
    <property type="match status" value="1"/>
</dbReference>
<dbReference type="PROSITE" id="PS00954">
    <property type="entry name" value="IGP_DEHYDRATASE_1"/>
    <property type="match status" value="1"/>
</dbReference>
<dbReference type="FunFam" id="3.30.230.40:FF:000003">
    <property type="entry name" value="Imidazoleglycerol-phosphate dehydratase HisB"/>
    <property type="match status" value="1"/>
</dbReference>
<dbReference type="InterPro" id="IPR000807">
    <property type="entry name" value="ImidazoleglycerolP_deHydtase"/>
</dbReference>
<evidence type="ECO:0000313" key="9">
    <source>
        <dbReference type="Proteomes" id="UP001286174"/>
    </source>
</evidence>
<dbReference type="AlphaFoldDB" id="A0AB35TZK2"/>
<dbReference type="EC" id="4.2.1.19" evidence="6 7"/>
<dbReference type="CDD" id="cd07914">
    <property type="entry name" value="IGPD"/>
    <property type="match status" value="1"/>
</dbReference>
<dbReference type="FunFam" id="3.30.230.40:FF:000001">
    <property type="entry name" value="Imidazoleglycerol-phosphate dehydratase HisB"/>
    <property type="match status" value="1"/>
</dbReference>
<dbReference type="Gene3D" id="3.30.230.40">
    <property type="entry name" value="Imidazole glycerol phosphate dehydratase, domain 1"/>
    <property type="match status" value="2"/>
</dbReference>
<proteinExistence type="inferred from homology"/>
<dbReference type="NCBIfam" id="NF002111">
    <property type="entry name" value="PRK00951.2-1"/>
    <property type="match status" value="1"/>
</dbReference>
<organism evidence="8 9">
    <name type="scientific">Grylomicrobium aquisgranensis</name>
    <dbReference type="NCBI Taxonomy" id="2926318"/>
    <lineage>
        <taxon>Bacteria</taxon>
        <taxon>Bacillati</taxon>
        <taxon>Bacillota</taxon>
        <taxon>Erysipelotrichia</taxon>
        <taxon>Erysipelotrichales</taxon>
        <taxon>Erysipelotrichaceae</taxon>
        <taxon>Grylomicrobium</taxon>
    </lineage>
</organism>
<dbReference type="HAMAP" id="MF_00076">
    <property type="entry name" value="HisB"/>
    <property type="match status" value="1"/>
</dbReference>
<evidence type="ECO:0000256" key="3">
    <source>
        <dbReference type="ARBA" id="ARBA00022605"/>
    </source>
</evidence>
<name>A0AB35TZK2_9FIRM</name>
<dbReference type="GO" id="GO:0004424">
    <property type="term" value="F:imidazoleglycerol-phosphate dehydratase activity"/>
    <property type="evidence" value="ECO:0007669"/>
    <property type="project" value="UniProtKB-UniRule"/>
</dbReference>
<comment type="pathway">
    <text evidence="1 6 7">Amino-acid biosynthesis; L-histidine biosynthesis; L-histidine from 5-phospho-alpha-D-ribose 1-diphosphate: step 6/9.</text>
</comment>
<gene>
    <name evidence="6 8" type="primary">hisB</name>
    <name evidence="8" type="ORF">MOZ60_00335</name>
</gene>
<evidence type="ECO:0000256" key="2">
    <source>
        <dbReference type="ARBA" id="ARBA00016664"/>
    </source>
</evidence>
<sequence length="193" mass="20859">MRKAEFHRVTKETDVYASINLDGTGKTDIDTGIGFLNHMLTLFAFHGGFDLVVKAKGDLDVDDHHTIEDIGIVLGIIVKEALGSKAGIARYGSFSCVMDEALARVDLDCSGRPFIVFHGNFDRETVGAMSTEMVPEFLRAFAFNSLITLHVNILYGENDHHKIEAVFKALGHALKAAVTTTGGGVFSTKGSLA</sequence>
<dbReference type="PROSITE" id="PS00955">
    <property type="entry name" value="IGP_DEHYDRATASE_2"/>
    <property type="match status" value="1"/>
</dbReference>
<evidence type="ECO:0000313" key="8">
    <source>
        <dbReference type="EMBL" id="MDX8418535.1"/>
    </source>
</evidence>
<evidence type="ECO:0000256" key="7">
    <source>
        <dbReference type="RuleBase" id="RU000599"/>
    </source>
</evidence>
<dbReference type="SUPFAM" id="SSF54211">
    <property type="entry name" value="Ribosomal protein S5 domain 2-like"/>
    <property type="match status" value="2"/>
</dbReference>